<evidence type="ECO:0000256" key="1">
    <source>
        <dbReference type="SAM" id="MobiDB-lite"/>
    </source>
</evidence>
<dbReference type="AlphaFoldDB" id="A0A1L9QTN2"/>
<gene>
    <name evidence="2" type="ORF">BI308_07675</name>
</gene>
<feature type="compositionally biased region" description="Basic and acidic residues" evidence="1">
    <location>
        <begin position="67"/>
        <end position="79"/>
    </location>
</feature>
<dbReference type="Proteomes" id="UP000183940">
    <property type="component" value="Unassembled WGS sequence"/>
</dbReference>
<feature type="region of interest" description="Disordered" evidence="1">
    <location>
        <begin position="60"/>
        <end position="85"/>
    </location>
</feature>
<reference evidence="2" key="1">
    <citation type="submission" date="2016-10" db="EMBL/GenBank/DDBJ databases">
        <title>CRISPR-Cas defence system in Roseofilum reptotaenium: evidence of a bacteriophage-cyanobacterium arms race in the coral black band disease.</title>
        <authorList>
            <person name="Buerger P."/>
            <person name="Wood-Charlson E.M."/>
            <person name="Weynberg K.D."/>
            <person name="Willis B."/>
            <person name="Van Oppen M.J."/>
        </authorList>
    </citation>
    <scope>NUCLEOTIDE SEQUENCE [LARGE SCALE GENOMIC DNA]</scope>
    <source>
        <strain evidence="2">AO1-A</strain>
    </source>
</reference>
<evidence type="ECO:0000313" key="2">
    <source>
        <dbReference type="EMBL" id="OJJ26065.1"/>
    </source>
</evidence>
<sequence>MNRFLWMSTISISLLWTVGCSGPKVSQEDAVIESEVAITPPPSPQVTPKQKSQILAQIPQLTPSTSAEERLAQLKEGQRDPFSPLDTHPIVTPGQITVTQAPPTPTPQVTVKPNPAPSPVQPLPVIPLPAPNPIPSPQLPTVQPNPIVQAIPQTIEVAQVQPIPTPSPVTPSGAESVKVTGVAELPDGMRAILKAPDEPTSRYVVAGESLSNGTIRVKRIEIASSGNPIVVLEENGKEFIKTISDRP</sequence>
<accession>A0A1L9QTN2</accession>
<keyword evidence="3" id="KW-1185">Reference proteome</keyword>
<dbReference type="EMBL" id="MLAW01000010">
    <property type="protein sequence ID" value="OJJ26065.1"/>
    <property type="molecule type" value="Genomic_DNA"/>
</dbReference>
<name>A0A1L9QTN2_9CYAN</name>
<protein>
    <submittedName>
        <fullName evidence="2">Uncharacterized protein</fullName>
    </submittedName>
</protein>
<proteinExistence type="predicted"/>
<organism evidence="2 3">
    <name type="scientific">Roseofilum reptotaenium AO1-A</name>
    <dbReference type="NCBI Taxonomy" id="1925591"/>
    <lineage>
        <taxon>Bacteria</taxon>
        <taxon>Bacillati</taxon>
        <taxon>Cyanobacteriota</taxon>
        <taxon>Cyanophyceae</taxon>
        <taxon>Desertifilales</taxon>
        <taxon>Desertifilaceae</taxon>
        <taxon>Roseofilum</taxon>
    </lineage>
</organism>
<evidence type="ECO:0000313" key="3">
    <source>
        <dbReference type="Proteomes" id="UP000183940"/>
    </source>
</evidence>
<comment type="caution">
    <text evidence="2">The sequence shown here is derived from an EMBL/GenBank/DDBJ whole genome shotgun (WGS) entry which is preliminary data.</text>
</comment>
<dbReference type="PROSITE" id="PS51257">
    <property type="entry name" value="PROKAR_LIPOPROTEIN"/>
    <property type="match status" value="1"/>
</dbReference>
<dbReference type="STRING" id="1925591.BI308_07675"/>